<sequence>MRYNHNKLNLSSTNGPKITYGILLRKPHSSGKHSFPHSNPLKLHRHNYPYNCPWTYFIYTTLLSKLKL</sequence>
<dbReference type="Ensembl" id="ENSPTET00000007905.1">
    <property type="protein sequence ID" value="ENSPTEP00000005122.1"/>
    <property type="gene ID" value="ENSPTEG00000005961.1"/>
</dbReference>
<protein>
    <submittedName>
        <fullName evidence="1">Uncharacterized protein</fullName>
    </submittedName>
</protein>
<keyword evidence="2" id="KW-1185">Reference proteome</keyword>
<dbReference type="AlphaFoldDB" id="A0A8C9LIK8"/>
<dbReference type="Proteomes" id="UP000694416">
    <property type="component" value="Unplaced"/>
</dbReference>
<reference evidence="1" key="2">
    <citation type="submission" date="2025-09" db="UniProtKB">
        <authorList>
            <consortium name="Ensembl"/>
        </authorList>
    </citation>
    <scope>IDENTIFICATION</scope>
</reference>
<name>A0A8C9LIK8_9PRIM</name>
<proteinExistence type="predicted"/>
<reference evidence="1" key="1">
    <citation type="submission" date="2025-08" db="UniProtKB">
        <authorList>
            <consortium name="Ensembl"/>
        </authorList>
    </citation>
    <scope>IDENTIFICATION</scope>
</reference>
<evidence type="ECO:0000313" key="2">
    <source>
        <dbReference type="Proteomes" id="UP000694416"/>
    </source>
</evidence>
<evidence type="ECO:0000313" key="1">
    <source>
        <dbReference type="Ensembl" id="ENSPTEP00000005122.1"/>
    </source>
</evidence>
<organism evidence="1 2">
    <name type="scientific">Piliocolobus tephrosceles</name>
    <name type="common">Ugandan red Colobus</name>
    <dbReference type="NCBI Taxonomy" id="591936"/>
    <lineage>
        <taxon>Eukaryota</taxon>
        <taxon>Metazoa</taxon>
        <taxon>Chordata</taxon>
        <taxon>Craniata</taxon>
        <taxon>Vertebrata</taxon>
        <taxon>Euteleostomi</taxon>
        <taxon>Mammalia</taxon>
        <taxon>Eutheria</taxon>
        <taxon>Euarchontoglires</taxon>
        <taxon>Primates</taxon>
        <taxon>Haplorrhini</taxon>
        <taxon>Catarrhini</taxon>
        <taxon>Cercopithecidae</taxon>
        <taxon>Colobinae</taxon>
        <taxon>Piliocolobus</taxon>
    </lineage>
</organism>
<accession>A0A8C9LIK8</accession>